<dbReference type="Proteomes" id="UP000045285">
    <property type="component" value="Unassembled WGS sequence"/>
</dbReference>
<name>A0A090DFB0_MESPL</name>
<sequence length="100" mass="11283">MTYLPISGCRLCSPDWWAGLRRGEPLDGAIDRPLHGRRTIQKDFVDVAGNKSRMPIIDAERSLQSICSWRGLRIAWQARGRLSDCDSELNESAAVVRLFP</sequence>
<proteinExistence type="predicted"/>
<reference evidence="2" key="1">
    <citation type="submission" date="2014-08" db="EMBL/GenBank/DDBJ databases">
        <authorList>
            <person name="Moulin L."/>
        </authorList>
    </citation>
    <scope>NUCLEOTIDE SEQUENCE [LARGE SCALE GENOMIC DNA]</scope>
</reference>
<evidence type="ECO:0000313" key="2">
    <source>
        <dbReference type="Proteomes" id="UP000045285"/>
    </source>
</evidence>
<organism evidence="1 2">
    <name type="scientific">Mesorhizobium plurifarium</name>
    <dbReference type="NCBI Taxonomy" id="69974"/>
    <lineage>
        <taxon>Bacteria</taxon>
        <taxon>Pseudomonadati</taxon>
        <taxon>Pseudomonadota</taxon>
        <taxon>Alphaproteobacteria</taxon>
        <taxon>Hyphomicrobiales</taxon>
        <taxon>Phyllobacteriaceae</taxon>
        <taxon>Mesorhizobium</taxon>
    </lineage>
</organism>
<dbReference type="AlphaFoldDB" id="A0A090DFB0"/>
<evidence type="ECO:0000313" key="1">
    <source>
        <dbReference type="EMBL" id="CDX14309.1"/>
    </source>
</evidence>
<keyword evidence="2" id="KW-1185">Reference proteome</keyword>
<protein>
    <submittedName>
        <fullName evidence="1">Uncharacterized protein</fullName>
    </submittedName>
</protein>
<dbReference type="EMBL" id="CCMZ01000007">
    <property type="protein sequence ID" value="CDX14309.1"/>
    <property type="molecule type" value="Genomic_DNA"/>
</dbReference>
<gene>
    <name evidence="1" type="ORF">MPL3356_150302</name>
</gene>
<accession>A0A090DFB0</accession>